<comment type="caution">
    <text evidence="3">The sequence shown here is derived from an EMBL/GenBank/DDBJ whole genome shotgun (WGS) entry which is preliminary data.</text>
</comment>
<evidence type="ECO:0000259" key="2">
    <source>
        <dbReference type="PROSITE" id="PS50994"/>
    </source>
</evidence>
<evidence type="ECO:0000313" key="3">
    <source>
        <dbReference type="EMBL" id="RDW18775.1"/>
    </source>
</evidence>
<evidence type="ECO:0000313" key="4">
    <source>
        <dbReference type="Proteomes" id="UP000256520"/>
    </source>
</evidence>
<sequence length="718" mass="83489">MELKENLLLQYLDGKTIRIVYCDRLSSIIYAIDMNKIRWPFAMKKDELVANYQTEKIVILENDPYIRNVVEEELSDAEKERRNRAWDIVNFVFQQVDSEVLIFQSRYRENAIKLAETSYKINYSTVKSYLVSYWKGGKIRNGLLPAFNLCGSKGKKRIAGDKKRGRPRKSGAQEGVNVDDKIKKYFKIGLNRYYYNGRQNSLKVTYELIIKDFFTETNVDGNGNEVTVIKDPSKIPTYSQFLYWYKKFNNPKKELINRNGARNYFQNHRTIIGNSTQDAGVGPGTLWQIDSTQFDIYLVSSVDRNLIVGRPTVICIIDIFSRKIVGLNVTFESFNSYTGTMVALANAMLPKEEYCKQYGISLEKNEWDVACVPQKIFADRGELNGKQVEDAIAGLGISILNAPPYRADYKGVIEQAFAQLNIKVKPFADGIVKNGKNAKERGDEEYRLKANLSIDEFTRILIKCVLFHNNHHVLSGYVLDEMMIEQGIEKIPSKIWDYGVKNMKGQLRFLPEQTVKMHLLPTDFSASITSRGVRFKKMLYASDYSLKNNWYQSARINGSKKIKIWYDPRDLSYIYTINEDGEFHKLTLLEHLTKYQHRGIDEIKQIIKYEESLDSKTKEKELQEKMKLYDDIQTIVGKGKKKTEMEKDDSLSKAERLRGIRDNQRQEKELQRELLRKKKKDLVMDTQSIVESQDIQDQDDELSMFRAIQQLDWDDDIE</sequence>
<proteinExistence type="predicted"/>
<dbReference type="Proteomes" id="UP000256520">
    <property type="component" value="Unassembled WGS sequence"/>
</dbReference>
<keyword evidence="3" id="KW-0238">DNA-binding</keyword>
<dbReference type="Pfam" id="PF09299">
    <property type="entry name" value="Mu-transpos_C"/>
    <property type="match status" value="1"/>
</dbReference>
<organism evidence="3 4">
    <name type="scientific">Oceanobacillus chungangensis</name>
    <dbReference type="NCBI Taxonomy" id="1229152"/>
    <lineage>
        <taxon>Bacteria</taxon>
        <taxon>Bacillati</taxon>
        <taxon>Bacillota</taxon>
        <taxon>Bacilli</taxon>
        <taxon>Bacillales</taxon>
        <taxon>Bacillaceae</taxon>
        <taxon>Oceanobacillus</taxon>
    </lineage>
</organism>
<dbReference type="InterPro" id="IPR001584">
    <property type="entry name" value="Integrase_cat-core"/>
</dbReference>
<protein>
    <submittedName>
        <fullName evidence="3">DNA-binding protein</fullName>
    </submittedName>
</protein>
<dbReference type="InterPro" id="IPR036397">
    <property type="entry name" value="RNaseH_sf"/>
</dbReference>
<reference evidence="4" key="1">
    <citation type="submission" date="2017-11" db="EMBL/GenBank/DDBJ databases">
        <authorList>
            <person name="Zhu W."/>
        </authorList>
    </citation>
    <scope>NUCLEOTIDE SEQUENCE [LARGE SCALE GENOMIC DNA]</scope>
    <source>
        <strain evidence="4">CAU 1051</strain>
    </source>
</reference>
<dbReference type="Gene3D" id="3.30.420.10">
    <property type="entry name" value="Ribonuclease H-like superfamily/Ribonuclease H"/>
    <property type="match status" value="1"/>
</dbReference>
<feature type="compositionally biased region" description="Basic residues" evidence="1">
    <location>
        <begin position="155"/>
        <end position="169"/>
    </location>
</feature>
<dbReference type="GO" id="GO:0015074">
    <property type="term" value="P:DNA integration"/>
    <property type="evidence" value="ECO:0007669"/>
    <property type="project" value="InterPro"/>
</dbReference>
<keyword evidence="4" id="KW-1185">Reference proteome</keyword>
<feature type="region of interest" description="Disordered" evidence="1">
    <location>
        <begin position="155"/>
        <end position="174"/>
    </location>
</feature>
<dbReference type="EMBL" id="PIOD01000009">
    <property type="protein sequence ID" value="RDW18775.1"/>
    <property type="molecule type" value="Genomic_DNA"/>
</dbReference>
<accession>A0A3D8PV48</accession>
<dbReference type="SUPFAM" id="SSF53098">
    <property type="entry name" value="Ribonuclease H-like"/>
    <property type="match status" value="1"/>
</dbReference>
<dbReference type="InterPro" id="IPR015378">
    <property type="entry name" value="Transposase-like_Mu_C"/>
</dbReference>
<dbReference type="RefSeq" id="WP_115749602.1">
    <property type="nucleotide sequence ID" value="NZ_PIOD01000009.1"/>
</dbReference>
<evidence type="ECO:0000256" key="1">
    <source>
        <dbReference type="SAM" id="MobiDB-lite"/>
    </source>
</evidence>
<dbReference type="AlphaFoldDB" id="A0A3D8PV48"/>
<dbReference type="PROSITE" id="PS50994">
    <property type="entry name" value="INTEGRASE"/>
    <property type="match status" value="1"/>
</dbReference>
<gene>
    <name evidence="3" type="ORF">CWR45_09275</name>
</gene>
<dbReference type="GO" id="GO:0003677">
    <property type="term" value="F:DNA binding"/>
    <property type="evidence" value="ECO:0007669"/>
    <property type="project" value="UniProtKB-KW"/>
</dbReference>
<dbReference type="OrthoDB" id="501284at2"/>
<dbReference type="InterPro" id="IPR012337">
    <property type="entry name" value="RNaseH-like_sf"/>
</dbReference>
<name>A0A3D8PV48_9BACI</name>
<feature type="domain" description="Integrase catalytic" evidence="2">
    <location>
        <begin position="279"/>
        <end position="487"/>
    </location>
</feature>